<comment type="subunit">
    <text evidence="8">Homodimer. Interacts with FtsZ.</text>
</comment>
<proteinExistence type="predicted"/>
<keyword evidence="6" id="KW-0131">Cell cycle</keyword>
<evidence type="ECO:0000313" key="11">
    <source>
        <dbReference type="Proteomes" id="UP000798488"/>
    </source>
</evidence>
<dbReference type="GO" id="GO:0032153">
    <property type="term" value="C:cell division site"/>
    <property type="evidence" value="ECO:0007669"/>
    <property type="project" value="TreeGrafter"/>
</dbReference>
<dbReference type="OrthoDB" id="9808604at2"/>
<evidence type="ECO:0000256" key="2">
    <source>
        <dbReference type="ARBA" id="ARBA00015195"/>
    </source>
</evidence>
<dbReference type="InterPro" id="IPR007838">
    <property type="entry name" value="Cell_div_ZapA-like"/>
</dbReference>
<evidence type="ECO:0000256" key="6">
    <source>
        <dbReference type="ARBA" id="ARBA00023306"/>
    </source>
</evidence>
<dbReference type="GO" id="GO:0000921">
    <property type="term" value="P:septin ring assembly"/>
    <property type="evidence" value="ECO:0007669"/>
    <property type="project" value="TreeGrafter"/>
</dbReference>
<dbReference type="SUPFAM" id="SSF102829">
    <property type="entry name" value="Cell division protein ZapA-like"/>
    <property type="match status" value="1"/>
</dbReference>
<evidence type="ECO:0000256" key="3">
    <source>
        <dbReference type="ARBA" id="ARBA00022490"/>
    </source>
</evidence>
<dbReference type="Pfam" id="PF05164">
    <property type="entry name" value="ZapA"/>
    <property type="match status" value="1"/>
</dbReference>
<protein>
    <recommendedName>
        <fullName evidence="2">Cell division protein ZapA</fullName>
    </recommendedName>
    <alternativeName>
        <fullName evidence="9">Z ring-associated protein ZapA</fullName>
    </alternativeName>
</protein>
<comment type="caution">
    <text evidence="10">The sequence shown here is derived from an EMBL/GenBank/DDBJ whole genome shotgun (WGS) entry which is preliminary data.</text>
</comment>
<keyword evidence="11" id="KW-1185">Reference proteome</keyword>
<evidence type="ECO:0000256" key="5">
    <source>
        <dbReference type="ARBA" id="ARBA00023210"/>
    </source>
</evidence>
<evidence type="ECO:0000256" key="7">
    <source>
        <dbReference type="ARBA" id="ARBA00024910"/>
    </source>
</evidence>
<reference evidence="10" key="1">
    <citation type="submission" date="2016-02" db="EMBL/GenBank/DDBJ databases">
        <title>Draft Genome Sequence of Sporotomaculum syntrophicum Strain FB, a Syntrophic Benzoate Degrader.</title>
        <authorList>
            <person name="Nobu M.K."/>
            <person name="Narihiro T."/>
            <person name="Qiu Y.-L."/>
            <person name="Ohashi A."/>
            <person name="Liu W.-T."/>
            <person name="Yuji S."/>
        </authorList>
    </citation>
    <scope>NUCLEOTIDE SEQUENCE</scope>
    <source>
        <strain evidence="10">FB</strain>
    </source>
</reference>
<accession>A0A9D2WQT0</accession>
<dbReference type="GO" id="GO:0043093">
    <property type="term" value="P:FtsZ-dependent cytokinesis"/>
    <property type="evidence" value="ECO:0007669"/>
    <property type="project" value="TreeGrafter"/>
</dbReference>
<organism evidence="10 11">
    <name type="scientific">Sporotomaculum syntrophicum</name>
    <dbReference type="NCBI Taxonomy" id="182264"/>
    <lineage>
        <taxon>Bacteria</taxon>
        <taxon>Bacillati</taxon>
        <taxon>Bacillota</taxon>
        <taxon>Clostridia</taxon>
        <taxon>Eubacteriales</taxon>
        <taxon>Desulfallaceae</taxon>
        <taxon>Sporotomaculum</taxon>
    </lineage>
</organism>
<dbReference type="AlphaFoldDB" id="A0A9D2WQT0"/>
<dbReference type="PANTHER" id="PTHR34981">
    <property type="entry name" value="CELL DIVISION PROTEIN ZAPA"/>
    <property type="match status" value="1"/>
</dbReference>
<gene>
    <name evidence="10" type="primary">zapA</name>
    <name evidence="10" type="ORF">SPSYN_01801</name>
</gene>
<dbReference type="InterPro" id="IPR053712">
    <property type="entry name" value="Bac_CellDiv_Activator"/>
</dbReference>
<dbReference type="Gene3D" id="6.10.250.790">
    <property type="match status" value="1"/>
</dbReference>
<comment type="function">
    <text evidence="7">Activator of cell division through the inhibition of FtsZ GTPase activity, therefore promoting FtsZ assembly into bundles of protofilaments necessary for the formation of the division Z ring. It is recruited early at mid-cell but it is not essential for cell division.</text>
</comment>
<dbReference type="GO" id="GO:0000917">
    <property type="term" value="P:division septum assembly"/>
    <property type="evidence" value="ECO:0007669"/>
    <property type="project" value="UniProtKB-KW"/>
</dbReference>
<keyword evidence="3" id="KW-0963">Cytoplasm</keyword>
<evidence type="ECO:0000256" key="4">
    <source>
        <dbReference type="ARBA" id="ARBA00022618"/>
    </source>
</evidence>
<dbReference type="GO" id="GO:0005829">
    <property type="term" value="C:cytosol"/>
    <property type="evidence" value="ECO:0007669"/>
    <property type="project" value="TreeGrafter"/>
</dbReference>
<keyword evidence="5" id="KW-0717">Septation</keyword>
<name>A0A9D2WQT0_9FIRM</name>
<evidence type="ECO:0000256" key="8">
    <source>
        <dbReference type="ARBA" id="ARBA00026068"/>
    </source>
</evidence>
<dbReference type="InterPro" id="IPR036192">
    <property type="entry name" value="Cell_div_ZapA-like_sf"/>
</dbReference>
<dbReference type="RefSeq" id="WP_161822096.1">
    <property type="nucleotide sequence ID" value="NZ_LSRS01000003.1"/>
</dbReference>
<dbReference type="EMBL" id="LSRS01000003">
    <property type="protein sequence ID" value="KAF1085658.1"/>
    <property type="molecule type" value="Genomic_DNA"/>
</dbReference>
<evidence type="ECO:0000256" key="9">
    <source>
        <dbReference type="ARBA" id="ARBA00033158"/>
    </source>
</evidence>
<evidence type="ECO:0000313" key="10">
    <source>
        <dbReference type="EMBL" id="KAF1085658.1"/>
    </source>
</evidence>
<comment type="subcellular location">
    <subcellularLocation>
        <location evidence="1">Cytoplasm</location>
    </subcellularLocation>
</comment>
<dbReference type="PANTHER" id="PTHR34981:SF1">
    <property type="entry name" value="CELL DIVISION PROTEIN ZAPA"/>
    <property type="match status" value="1"/>
</dbReference>
<evidence type="ECO:0000256" key="1">
    <source>
        <dbReference type="ARBA" id="ARBA00004496"/>
    </source>
</evidence>
<keyword evidence="4 10" id="KW-0132">Cell division</keyword>
<dbReference type="Proteomes" id="UP000798488">
    <property type="component" value="Unassembled WGS sequence"/>
</dbReference>
<dbReference type="GO" id="GO:0030428">
    <property type="term" value="C:cell septum"/>
    <property type="evidence" value="ECO:0007669"/>
    <property type="project" value="TreeGrafter"/>
</dbReference>
<sequence>MSDELNLVDVEINGVRYTLKGDTSPENIFKMSRHVDEQIKLVMRRNPRLSLYKAAVLVALNITEELFILREEYDSLVQILEPESKPNK</sequence>